<evidence type="ECO:0000313" key="1">
    <source>
        <dbReference type="EMBL" id="KKW29832.1"/>
    </source>
</evidence>
<gene>
    <name evidence="1" type="ORF">UY72_C0032G0008</name>
</gene>
<dbReference type="EMBL" id="LCRD01000032">
    <property type="protein sequence ID" value="KKW29832.1"/>
    <property type="molecule type" value="Genomic_DNA"/>
</dbReference>
<accession>A0A0G1ZNV5</accession>
<evidence type="ECO:0000313" key="2">
    <source>
        <dbReference type="Proteomes" id="UP000034846"/>
    </source>
</evidence>
<sequence length="97" mass="10869">MDNIDEVNPGDTIMLMDDGELVTFILLTRFFTDGQEYAALTSADEDSEPDEIVVILNRIERNSDGTYLVDIEDEDEYDRVSDDAQGILAALKNEFSA</sequence>
<comment type="caution">
    <text evidence="1">The sequence shown here is derived from an EMBL/GenBank/DDBJ whole genome shotgun (WGS) entry which is preliminary data.</text>
</comment>
<dbReference type="AlphaFoldDB" id="A0A0G1ZNV5"/>
<organism evidence="1 2">
    <name type="scientific">Candidatus Uhrbacteria bacterium GW2011_GWD2_52_7</name>
    <dbReference type="NCBI Taxonomy" id="1618989"/>
    <lineage>
        <taxon>Bacteria</taxon>
        <taxon>Candidatus Uhriibacteriota</taxon>
    </lineage>
</organism>
<dbReference type="InterPro" id="IPR009711">
    <property type="entry name" value="UPF0473"/>
</dbReference>
<reference evidence="1 2" key="1">
    <citation type="journal article" date="2015" name="Nature">
        <title>rRNA introns, odd ribosomes, and small enigmatic genomes across a large radiation of phyla.</title>
        <authorList>
            <person name="Brown C.T."/>
            <person name="Hug L.A."/>
            <person name="Thomas B.C."/>
            <person name="Sharon I."/>
            <person name="Castelle C.J."/>
            <person name="Singh A."/>
            <person name="Wilkins M.J."/>
            <person name="Williams K.H."/>
            <person name="Banfield J.F."/>
        </authorList>
    </citation>
    <scope>NUCLEOTIDE SEQUENCE [LARGE SCALE GENOMIC DNA]</scope>
</reference>
<dbReference type="Pfam" id="PF06949">
    <property type="entry name" value="DUF1292"/>
    <property type="match status" value="1"/>
</dbReference>
<proteinExistence type="predicted"/>
<evidence type="ECO:0008006" key="3">
    <source>
        <dbReference type="Google" id="ProtNLM"/>
    </source>
</evidence>
<dbReference type="Proteomes" id="UP000034846">
    <property type="component" value="Unassembled WGS sequence"/>
</dbReference>
<protein>
    <recommendedName>
        <fullName evidence="3">DUF1292 domain-containing protein</fullName>
    </recommendedName>
</protein>
<name>A0A0G1ZNV5_9BACT</name>